<sequence>METPNSANVSAVASSTSLLYSSMMIPSLFNHLRRRWRGSEANHGEQEASPSNVTSTTTSTAMTSETTNHHQQAASRNHRQHEENSATFHQPQQPSTTSTPNDDSNYNEISNRPHHSQHHYHQLGRHSRYHANISLLHSSEREDDSASTTDGSTISDRMGGVHDDPGGENDDNHSQSSEYSDQEEAFMMSPSSLHSHMNNNNRGGEENDDEEDDETILFTPLSLPTNKKNKNIHGMTTHDQIALTDRDQDFDDDNDNNGLPTKLNLSPIKAHHSSSPSSLALSSLRENMHPSMASPLLLHRRRSSISSNSSSNSPSFSVATKRKLMAATPGGRLTKTSTLTHLSSNNNTTTTSMHPPPPVVVDQHSPLPHQYSFMFKHEDHMKRFRHTRYQTGQLPESGPYRFDDSREIRNKLSLTNTSDIQNVGQYEFNAVRLTTCDWFINGWQKTSTHMIRVQIDIYKKKITFSYENIDEHKVQEKLVIAFDDITGLEFQHSPLSDDIVVIEVNRIPTDAPTSMRSNFFFLYLSKEDSAKYMDGALLSSDKRLLKLAIVGLPTWATIVNRYGIPIFYNHQIRGVITTLVNIYIIISLIWGFYDLYKNLPIVGGALRAIFGPVASFLEPIIKNKIMLLIPLVFSKVWEAAQIFFSLFAPLLSIFTPLWKLIVTISHAITNVFKPLADGFVILLNGLIYPFIQLYHHVLYPLFNGLYLLVAGISRFLSLIGTGIYTAFKIPVQFIGMVSSEIVDMFVDLFYALSTALSYPVTFFKLLFSFIAGVATLIYSAIIYPFTKLGSLFKFKKDIEHATQVMSNVASASSQAASTSSSLKAYLMSMKENFQPLSSLWNGIRRIIDSIIHTYHTKIKHRSVWKRRILITIICLIVLAGVIIVFALVF</sequence>
<comment type="caution">
    <text evidence="3">The sequence shown here is derived from an EMBL/GenBank/DDBJ whole genome shotgun (WGS) entry which is preliminary data.</text>
</comment>
<organism evidence="3 4">
    <name type="scientific">Naegleria fowleri</name>
    <name type="common">Brain eating amoeba</name>
    <dbReference type="NCBI Taxonomy" id="5763"/>
    <lineage>
        <taxon>Eukaryota</taxon>
        <taxon>Discoba</taxon>
        <taxon>Heterolobosea</taxon>
        <taxon>Tetramitia</taxon>
        <taxon>Eutetramitia</taxon>
        <taxon>Vahlkampfiidae</taxon>
        <taxon>Naegleria</taxon>
    </lineage>
</organism>
<evidence type="ECO:0000313" key="3">
    <source>
        <dbReference type="EMBL" id="KAF0978847.1"/>
    </source>
</evidence>
<dbReference type="PANTHER" id="PTHR34553">
    <property type="entry name" value="OS05G0597400 PROTEIN"/>
    <property type="match status" value="1"/>
</dbReference>
<reference evidence="3 4" key="1">
    <citation type="journal article" date="2019" name="Sci. Rep.">
        <title>Nanopore sequencing improves the draft genome of the human pathogenic amoeba Naegleria fowleri.</title>
        <authorList>
            <person name="Liechti N."/>
            <person name="Schurch N."/>
            <person name="Bruggmann R."/>
            <person name="Wittwer M."/>
        </authorList>
    </citation>
    <scope>NUCLEOTIDE SEQUENCE [LARGE SCALE GENOMIC DNA]</scope>
    <source>
        <strain evidence="3 4">ATCC 30894</strain>
    </source>
</reference>
<dbReference type="VEuPathDB" id="AmoebaDB:NfTy_033110"/>
<dbReference type="EMBL" id="VFQX01000028">
    <property type="protein sequence ID" value="KAF0978847.1"/>
    <property type="molecule type" value="Genomic_DNA"/>
</dbReference>
<dbReference type="VEuPathDB" id="AmoebaDB:NF0009270"/>
<dbReference type="GeneID" id="68109135"/>
<evidence type="ECO:0000313" key="4">
    <source>
        <dbReference type="Proteomes" id="UP000444721"/>
    </source>
</evidence>
<dbReference type="OrthoDB" id="1915931at2759"/>
<feature type="transmembrane region" description="Helical" evidence="2">
    <location>
        <begin position="605"/>
        <end position="621"/>
    </location>
</feature>
<dbReference type="RefSeq" id="XP_044563560.1">
    <property type="nucleotide sequence ID" value="XM_044705054.1"/>
</dbReference>
<feature type="compositionally biased region" description="Basic and acidic residues" evidence="1">
    <location>
        <begin position="159"/>
        <end position="173"/>
    </location>
</feature>
<dbReference type="PANTHER" id="PTHR34553:SF4">
    <property type="entry name" value="G1_S-SPECIFIC CYCLIN-E PROTEIN"/>
    <property type="match status" value="1"/>
</dbReference>
<feature type="transmembrane region" description="Helical" evidence="2">
    <location>
        <begin position="705"/>
        <end position="726"/>
    </location>
</feature>
<feature type="transmembrane region" description="Helical" evidence="2">
    <location>
        <begin position="641"/>
        <end position="662"/>
    </location>
</feature>
<proteinExistence type="predicted"/>
<feature type="transmembrane region" description="Helical" evidence="2">
    <location>
        <begin position="574"/>
        <end position="593"/>
    </location>
</feature>
<feature type="compositionally biased region" description="Basic residues" evidence="1">
    <location>
        <begin position="112"/>
        <end position="123"/>
    </location>
</feature>
<dbReference type="VEuPathDB" id="AmoebaDB:NfTy_033100"/>
<keyword evidence="4" id="KW-1185">Reference proteome</keyword>
<accession>A0A6A5BP32</accession>
<feature type="region of interest" description="Disordered" evidence="1">
    <location>
        <begin position="246"/>
        <end position="281"/>
    </location>
</feature>
<keyword evidence="2" id="KW-0472">Membrane</keyword>
<dbReference type="Proteomes" id="UP000444721">
    <property type="component" value="Unassembled WGS sequence"/>
</dbReference>
<feature type="transmembrane region" description="Helical" evidence="2">
    <location>
        <begin position="674"/>
        <end position="693"/>
    </location>
</feature>
<feature type="compositionally biased region" description="Polar residues" evidence="1">
    <location>
        <begin position="146"/>
        <end position="155"/>
    </location>
</feature>
<feature type="region of interest" description="Disordered" evidence="1">
    <location>
        <begin position="138"/>
        <end position="212"/>
    </location>
</feature>
<feature type="transmembrane region" description="Helical" evidence="2">
    <location>
        <begin position="765"/>
        <end position="786"/>
    </location>
</feature>
<feature type="transmembrane region" description="Helical" evidence="2">
    <location>
        <begin position="547"/>
        <end position="568"/>
    </location>
</feature>
<dbReference type="VEuPathDB" id="AmoebaDB:FDP41_001917"/>
<dbReference type="AlphaFoldDB" id="A0A6A5BP32"/>
<feature type="region of interest" description="Disordered" evidence="1">
    <location>
        <begin position="39"/>
        <end position="123"/>
    </location>
</feature>
<feature type="transmembrane region" description="Helical" evidence="2">
    <location>
        <begin position="868"/>
        <end position="888"/>
    </location>
</feature>
<protein>
    <submittedName>
        <fullName evidence="3">Uncharacterized protein</fullName>
    </submittedName>
</protein>
<keyword evidence="2" id="KW-1133">Transmembrane helix</keyword>
<feature type="region of interest" description="Disordered" evidence="1">
    <location>
        <begin position="328"/>
        <end position="357"/>
    </location>
</feature>
<evidence type="ECO:0000256" key="2">
    <source>
        <dbReference type="SAM" id="Phobius"/>
    </source>
</evidence>
<feature type="compositionally biased region" description="Polar residues" evidence="1">
    <location>
        <begin position="85"/>
        <end position="110"/>
    </location>
</feature>
<feature type="compositionally biased region" description="Low complexity" evidence="1">
    <location>
        <begin position="333"/>
        <end position="352"/>
    </location>
</feature>
<gene>
    <name evidence="3" type="ORF">FDP41_001917</name>
</gene>
<feature type="compositionally biased region" description="Low complexity" evidence="1">
    <location>
        <begin position="49"/>
        <end position="66"/>
    </location>
</feature>
<name>A0A6A5BP32_NAEFO</name>
<evidence type="ECO:0000256" key="1">
    <source>
        <dbReference type="SAM" id="MobiDB-lite"/>
    </source>
</evidence>
<keyword evidence="2" id="KW-0812">Transmembrane</keyword>